<evidence type="ECO:0000313" key="1">
    <source>
        <dbReference type="EMBL" id="ABU74417.1"/>
    </source>
</evidence>
<organism evidence="1 2">
    <name type="scientific">Vibrio campbellii (strain ATCC BAA-1116)</name>
    <dbReference type="NCBI Taxonomy" id="2902295"/>
    <lineage>
        <taxon>Bacteria</taxon>
        <taxon>Pseudomonadati</taxon>
        <taxon>Pseudomonadota</taxon>
        <taxon>Gammaproteobacteria</taxon>
        <taxon>Vibrionales</taxon>
        <taxon>Vibrionaceae</taxon>
        <taxon>Vibrio</taxon>
    </lineage>
</organism>
<dbReference type="Proteomes" id="UP000008152">
    <property type="component" value="Chromosome II"/>
</dbReference>
<dbReference type="EMBL" id="CP000790">
    <property type="protein sequence ID" value="ABU74417.1"/>
    <property type="molecule type" value="Genomic_DNA"/>
</dbReference>
<dbReference type="AlphaFoldDB" id="A7N4V1"/>
<reference evidence="1 2" key="1">
    <citation type="submission" date="2007-08" db="EMBL/GenBank/DDBJ databases">
        <authorList>
            <consortium name="The Vibrio harveyi Genome Sequencing Project"/>
            <person name="Bassler B."/>
            <person name="Clifton S.W."/>
            <person name="Fulton L."/>
            <person name="Delehaunty K."/>
            <person name="Fronick C."/>
            <person name="Harrison M."/>
            <person name="Markivic C."/>
            <person name="Fulton R."/>
            <person name="Tin-Wollam A.-M."/>
            <person name="Shah N."/>
            <person name="Pepin K."/>
            <person name="Nash W."/>
            <person name="Thiruvilangam P."/>
            <person name="Bhonagiri V."/>
            <person name="Waters C."/>
            <person name="Tu K.C."/>
            <person name="Irgon J."/>
            <person name="Wilson R.K."/>
        </authorList>
    </citation>
    <scope>NUCLEOTIDE SEQUENCE [LARGE SCALE GENOMIC DNA]</scope>
    <source>
        <strain evidence="2">ATCC BAA-1116 / BB120</strain>
    </source>
</reference>
<sequence length="36" mass="3861">MRTIPSWVFVLKSPKADNSGASEGGVLQVVLSFLII</sequence>
<gene>
    <name evidence="1" type="ordered locus">VIBHAR_06526</name>
</gene>
<proteinExistence type="predicted"/>
<name>A7N4V1_VIBC1</name>
<accession>A7N4V1</accession>
<protein>
    <submittedName>
        <fullName evidence="1">Uncharacterized protein</fullName>
    </submittedName>
</protein>
<dbReference type="KEGG" id="vha:VIBHAR_06526"/>
<evidence type="ECO:0000313" key="2">
    <source>
        <dbReference type="Proteomes" id="UP000008152"/>
    </source>
</evidence>